<organism evidence="2 3">
    <name type="scientific">Chryseobacterium pennae</name>
    <dbReference type="NCBI Taxonomy" id="2258962"/>
    <lineage>
        <taxon>Bacteria</taxon>
        <taxon>Pseudomonadati</taxon>
        <taxon>Bacteroidota</taxon>
        <taxon>Flavobacteriia</taxon>
        <taxon>Flavobacteriales</taxon>
        <taxon>Weeksellaceae</taxon>
        <taxon>Chryseobacterium group</taxon>
        <taxon>Chryseobacterium</taxon>
    </lineage>
</organism>
<evidence type="ECO:0000313" key="2">
    <source>
        <dbReference type="EMBL" id="REC62281.1"/>
    </source>
</evidence>
<accession>A0A3D9C9V3</accession>
<dbReference type="Proteomes" id="UP000256686">
    <property type="component" value="Unassembled WGS sequence"/>
</dbReference>
<keyword evidence="3" id="KW-1185">Reference proteome</keyword>
<dbReference type="AlphaFoldDB" id="A0A3D9C9V3"/>
<evidence type="ECO:0000256" key="1">
    <source>
        <dbReference type="SAM" id="MobiDB-lite"/>
    </source>
</evidence>
<protein>
    <submittedName>
        <fullName evidence="2">Uncharacterized protein</fullName>
    </submittedName>
</protein>
<gene>
    <name evidence="2" type="ORF">DRF65_11245</name>
</gene>
<sequence length="81" mass="8931">MKIIISTILIITGTALLHSCRESEIEPLELGKLNTVNSKTEMSKVSDTIQVGVFATDPDPELDESIKDPPIRHGGQWRTSK</sequence>
<dbReference type="RefSeq" id="WP_115970853.1">
    <property type="nucleotide sequence ID" value="NZ_QNVT01000009.1"/>
</dbReference>
<proteinExistence type="predicted"/>
<dbReference type="EMBL" id="QNVT01000009">
    <property type="protein sequence ID" value="REC62281.1"/>
    <property type="molecule type" value="Genomic_DNA"/>
</dbReference>
<feature type="region of interest" description="Disordered" evidence="1">
    <location>
        <begin position="57"/>
        <end position="81"/>
    </location>
</feature>
<evidence type="ECO:0000313" key="3">
    <source>
        <dbReference type="Proteomes" id="UP000256686"/>
    </source>
</evidence>
<name>A0A3D9C9V3_9FLAO</name>
<comment type="caution">
    <text evidence="2">The sequence shown here is derived from an EMBL/GenBank/DDBJ whole genome shotgun (WGS) entry which is preliminary data.</text>
</comment>
<reference evidence="3" key="1">
    <citation type="submission" date="2018-06" db="EMBL/GenBank/DDBJ databases">
        <authorList>
            <person name="Lum Nde A."/>
            <person name="Hugo C."/>
        </authorList>
    </citation>
    <scope>NUCLEOTIDE SEQUENCE [LARGE SCALE GENOMIC DNA]</scope>
    <source>
        <strain evidence="3">1_F178</strain>
    </source>
</reference>